<organism evidence="1 2">
    <name type="scientific">Helicobacter winghamensis</name>
    <dbReference type="NCBI Taxonomy" id="157268"/>
    <lineage>
        <taxon>Bacteria</taxon>
        <taxon>Pseudomonadati</taxon>
        <taxon>Campylobacterota</taxon>
        <taxon>Epsilonproteobacteria</taxon>
        <taxon>Campylobacterales</taxon>
        <taxon>Helicobacteraceae</taxon>
        <taxon>Helicobacter</taxon>
    </lineage>
</organism>
<evidence type="ECO:0000313" key="1">
    <source>
        <dbReference type="EMBL" id="PKT81815.1"/>
    </source>
</evidence>
<protein>
    <submittedName>
        <fullName evidence="1">Uncharacterized protein</fullName>
    </submittedName>
</protein>
<evidence type="ECO:0000313" key="2">
    <source>
        <dbReference type="Proteomes" id="UP000233350"/>
    </source>
</evidence>
<dbReference type="OrthoDB" id="6064936at2"/>
<gene>
    <name evidence="1" type="ORF">BCM31_01115</name>
</gene>
<dbReference type="AlphaFoldDB" id="A0A2N3PK61"/>
<proteinExistence type="predicted"/>
<dbReference type="GeneID" id="97289904"/>
<dbReference type="Proteomes" id="UP000233350">
    <property type="component" value="Unassembled WGS sequence"/>
</dbReference>
<comment type="caution">
    <text evidence="1">The sequence shown here is derived from an EMBL/GenBank/DDBJ whole genome shotgun (WGS) entry which is preliminary data.</text>
</comment>
<keyword evidence="2" id="KW-1185">Reference proteome</keyword>
<reference evidence="1 2" key="1">
    <citation type="submission" date="2016-07" db="EMBL/GenBank/DDBJ databases">
        <title>Detection of Helicobacter winghamensis from caecal content of red fox (Vulpes vulpes).</title>
        <authorList>
            <person name="Zanoni R.G."/>
            <person name="Florio D."/>
            <person name="Caffara M."/>
            <person name="Renzi M."/>
            <person name="Parisi A."/>
            <person name="Pasquali F."/>
            <person name="Manfreda G."/>
        </authorList>
    </citation>
    <scope>NUCLEOTIDE SEQUENCE [LARGE SCALE GENOMIC DNA]</scope>
    <source>
        <strain evidence="1 2">295_13</strain>
    </source>
</reference>
<name>A0A2N3PK61_9HELI</name>
<dbReference type="EMBL" id="MBPK01000011">
    <property type="protein sequence ID" value="PKT81815.1"/>
    <property type="molecule type" value="Genomic_DNA"/>
</dbReference>
<dbReference type="RefSeq" id="WP_006802361.1">
    <property type="nucleotide sequence ID" value="NZ_CABKOI010000020.1"/>
</dbReference>
<accession>A0A2N3PK61</accession>
<sequence>MQSLRGESAKQKFIKEYRDVKVLVYTVLLNGDKKPNQCGGELVDKYYQFSAIHKNTGRKEIFYLGYSCGKQLLKILNIPVDSIKLFNPFKQTINDDLSVVNDNISGMPKDKQVQSTALANELFEIINIIYMGLNLKNTHILDEIIIKLRENIGENPPAHNFASVNTILNKYETISGILERLQKNNKPFKTFNFSQSRAYLKEYLIRNNKENQKINF</sequence>